<evidence type="ECO:0000256" key="9">
    <source>
        <dbReference type="NCBIfam" id="TIGR01400"/>
    </source>
</evidence>
<evidence type="ECO:0000256" key="8">
    <source>
        <dbReference type="ARBA" id="ARBA00023143"/>
    </source>
</evidence>
<accession>A0ABV9JH97</accession>
<keyword evidence="11" id="KW-0282">Flagellum</keyword>
<comment type="caution">
    <text evidence="11">The sequence shown here is derived from an EMBL/GenBank/DDBJ whole genome shotgun (WGS) entry which is preliminary data.</text>
</comment>
<keyword evidence="8 10" id="KW-0975">Bacterial flagellum</keyword>
<comment type="similarity">
    <text evidence="2 10">Belongs to the FliR/MopE/SpaR family.</text>
</comment>
<dbReference type="RefSeq" id="WP_377331391.1">
    <property type="nucleotide sequence ID" value="NZ_JBHSGB010000002.1"/>
</dbReference>
<keyword evidence="4 10" id="KW-1003">Cell membrane</keyword>
<feature type="transmembrane region" description="Helical" evidence="10">
    <location>
        <begin position="213"/>
        <end position="235"/>
    </location>
</feature>
<feature type="transmembrane region" description="Helical" evidence="10">
    <location>
        <begin position="12"/>
        <end position="33"/>
    </location>
</feature>
<comment type="subcellular location">
    <subcellularLocation>
        <location evidence="10">Cell membrane</location>
        <topology evidence="10">Multi-pass membrane protein</topology>
    </subcellularLocation>
    <subcellularLocation>
        <location evidence="10">Bacterial flagellum basal body</location>
    </subcellularLocation>
</comment>
<gene>
    <name evidence="11" type="primary">fliR</name>
    <name evidence="11" type="ORF">ACFO3I_02185</name>
</gene>
<evidence type="ECO:0000256" key="7">
    <source>
        <dbReference type="ARBA" id="ARBA00023136"/>
    </source>
</evidence>
<reference evidence="12" key="1">
    <citation type="journal article" date="2019" name="Int. J. Syst. Evol. Microbiol.">
        <title>The Global Catalogue of Microorganisms (GCM) 10K type strain sequencing project: providing services to taxonomists for standard genome sequencing and annotation.</title>
        <authorList>
            <consortium name="The Broad Institute Genomics Platform"/>
            <consortium name="The Broad Institute Genome Sequencing Center for Infectious Disease"/>
            <person name="Wu L."/>
            <person name="Ma J."/>
        </authorList>
    </citation>
    <scope>NUCLEOTIDE SEQUENCE [LARGE SCALE GENOMIC DNA]</scope>
    <source>
        <strain evidence="12">DT28</strain>
    </source>
</reference>
<comment type="function">
    <text evidence="1 10">Role in flagellar biosynthesis.</text>
</comment>
<keyword evidence="5 10" id="KW-0812">Transmembrane</keyword>
<organism evidence="11 12">
    <name type="scientific">Rheinheimera marina</name>
    <dbReference type="NCBI Taxonomy" id="1774958"/>
    <lineage>
        <taxon>Bacteria</taxon>
        <taxon>Pseudomonadati</taxon>
        <taxon>Pseudomonadota</taxon>
        <taxon>Gammaproteobacteria</taxon>
        <taxon>Chromatiales</taxon>
        <taxon>Chromatiaceae</taxon>
        <taxon>Rheinheimera</taxon>
    </lineage>
</organism>
<feature type="transmembrane region" description="Helical" evidence="10">
    <location>
        <begin position="45"/>
        <end position="61"/>
    </location>
</feature>
<dbReference type="NCBIfam" id="TIGR01400">
    <property type="entry name" value="fliR"/>
    <property type="match status" value="1"/>
</dbReference>
<dbReference type="EMBL" id="JBHSGB010000002">
    <property type="protein sequence ID" value="MFC4653826.1"/>
    <property type="molecule type" value="Genomic_DNA"/>
</dbReference>
<proteinExistence type="inferred from homology"/>
<evidence type="ECO:0000256" key="1">
    <source>
        <dbReference type="ARBA" id="ARBA00002578"/>
    </source>
</evidence>
<dbReference type="PRINTS" id="PR00953">
    <property type="entry name" value="TYPE3IMRPROT"/>
</dbReference>
<evidence type="ECO:0000256" key="6">
    <source>
        <dbReference type="ARBA" id="ARBA00022989"/>
    </source>
</evidence>
<dbReference type="Pfam" id="PF01311">
    <property type="entry name" value="Bac_export_1"/>
    <property type="match status" value="1"/>
</dbReference>
<keyword evidence="11" id="KW-0969">Cilium</keyword>
<keyword evidence="7 10" id="KW-0472">Membrane</keyword>
<feature type="transmembrane region" description="Helical" evidence="10">
    <location>
        <begin position="132"/>
        <end position="154"/>
    </location>
</feature>
<dbReference type="InterPro" id="IPR002010">
    <property type="entry name" value="T3SS_IM_R"/>
</dbReference>
<evidence type="ECO:0000256" key="2">
    <source>
        <dbReference type="ARBA" id="ARBA00009772"/>
    </source>
</evidence>
<dbReference type="PANTHER" id="PTHR30065:SF8">
    <property type="entry name" value="FLAGELLAR BIOSYNTHETIC PROTEIN FLIR"/>
    <property type="match status" value="1"/>
</dbReference>
<protein>
    <recommendedName>
        <fullName evidence="3 9">Flagellar biosynthetic protein FliR</fullName>
    </recommendedName>
</protein>
<feature type="transmembrane region" description="Helical" evidence="10">
    <location>
        <begin position="81"/>
        <end position="111"/>
    </location>
</feature>
<sequence>MSPLLNLTIDQLMVWFGSVWWPFVRLSAFLWAMPLFDNPAVTPRSRILLALALAFLLAPAIEVKAIDPFSLDGVLVTLEQVIFAVLMAAAVRMLFEVLALVGLVISMQMGLSMAMMMDPASGDQVSLLSQMFWIMTALLFLAMDGHLVALQVLVDSFSLWPVGESLYQVNIQSLLGLFSWMFASALLVALPAIIAMLLVNLTFGVASRSAPSLNLFVLGFPMTLLLGFVCVFLTLGQMGQYFMQMAEHVLGTMLLALR</sequence>
<evidence type="ECO:0000313" key="12">
    <source>
        <dbReference type="Proteomes" id="UP001595962"/>
    </source>
</evidence>
<evidence type="ECO:0000256" key="5">
    <source>
        <dbReference type="ARBA" id="ARBA00022692"/>
    </source>
</evidence>
<name>A0ABV9JH97_9GAMM</name>
<feature type="transmembrane region" description="Helical" evidence="10">
    <location>
        <begin position="174"/>
        <end position="201"/>
    </location>
</feature>
<dbReference type="PANTHER" id="PTHR30065">
    <property type="entry name" value="FLAGELLAR BIOSYNTHETIC PROTEIN FLIR"/>
    <property type="match status" value="1"/>
</dbReference>
<keyword evidence="6 10" id="KW-1133">Transmembrane helix</keyword>
<dbReference type="Proteomes" id="UP001595962">
    <property type="component" value="Unassembled WGS sequence"/>
</dbReference>
<evidence type="ECO:0000256" key="4">
    <source>
        <dbReference type="ARBA" id="ARBA00022475"/>
    </source>
</evidence>
<dbReference type="InterPro" id="IPR006303">
    <property type="entry name" value="FliR"/>
</dbReference>
<evidence type="ECO:0000256" key="10">
    <source>
        <dbReference type="RuleBase" id="RU362071"/>
    </source>
</evidence>
<keyword evidence="12" id="KW-1185">Reference proteome</keyword>
<keyword evidence="11" id="KW-0966">Cell projection</keyword>
<evidence type="ECO:0000256" key="3">
    <source>
        <dbReference type="ARBA" id="ARBA00021717"/>
    </source>
</evidence>
<evidence type="ECO:0000313" key="11">
    <source>
        <dbReference type="EMBL" id="MFC4653826.1"/>
    </source>
</evidence>